<dbReference type="Gene3D" id="1.20.1720.10">
    <property type="entry name" value="Multidrug resistance protein D"/>
    <property type="match status" value="1"/>
</dbReference>
<sequence length="569" mass="57464">MTPARRWLALGGLCLGFFMLLLDSTIVSVALPDIGSDLGTDASLSVWVNSAYLFAFAVPLLVAGRLGDRFGHRRVYLLGLAVFTVASVGCAFAPGIGALVVWRAVQGVGAALLTPQCLTVIRSLFDPPRLAVALAVWSAGGGAATVAGPIVGGVLVEAWGWPSVFLVNVPVGIVTAVAVLRFVPVSRRIAVPLPVLAVVGVTAGVFAVVVGVQGTGDGVLAAPLPRVGLVVLGALVVAAVLTVQRRAGDRALVPLGLFRDRGFVTGSWGATAASFCVGSAPIPLMLDLQDGRGLGAGAAALVLVPMGIACLAAAPFVGRTTNTAGPRATATIGAVLLVVSVALTAVLIGTAAPLWAVAAAFTGFGVANAFVWSPFSLAAVLGAGPTTIGAASSTFNTVKQLGAVLGSTVTAVLLAVSTDAVALGALALAALGALVAAVSLPRRAPAVLTGAVVHGAGVGHGLGFPTANLLPDDGRTVPSDGVYVGWLTAPTWPGTREALVSIGSNSTFADRQRTVEIHVLDFDGDLYGTPVELTVGRRLRRQRTFPGPDALVAAMRADERRARSLLARS</sequence>
<dbReference type="Proteomes" id="UP001370299">
    <property type="component" value="Unassembled WGS sequence"/>
</dbReference>
<dbReference type="PANTHER" id="PTHR42718">
    <property type="entry name" value="MAJOR FACILITATOR SUPERFAMILY MULTIDRUG TRANSPORTER MFSC"/>
    <property type="match status" value="1"/>
</dbReference>
<dbReference type="InterPro" id="IPR011701">
    <property type="entry name" value="MFS"/>
</dbReference>
<feature type="transmembrane region" description="Helical" evidence="14">
    <location>
        <begin position="132"/>
        <end position="155"/>
    </location>
</feature>
<comment type="catalytic activity">
    <reaction evidence="13">
        <text>riboflavin + ATP = FMN + ADP + H(+)</text>
        <dbReference type="Rhea" id="RHEA:14357"/>
        <dbReference type="ChEBI" id="CHEBI:15378"/>
        <dbReference type="ChEBI" id="CHEBI:30616"/>
        <dbReference type="ChEBI" id="CHEBI:57986"/>
        <dbReference type="ChEBI" id="CHEBI:58210"/>
        <dbReference type="ChEBI" id="CHEBI:456216"/>
        <dbReference type="EC" id="2.7.1.26"/>
    </reaction>
</comment>
<dbReference type="EMBL" id="JBBLYY010000037">
    <property type="protein sequence ID" value="MEK0171260.1"/>
    <property type="molecule type" value="Genomic_DNA"/>
</dbReference>
<keyword evidence="12 14" id="KW-0472">Membrane</keyword>
<feature type="domain" description="Major facilitator superfamily (MFS) profile" evidence="15">
    <location>
        <begin position="9"/>
        <end position="444"/>
    </location>
</feature>
<evidence type="ECO:0000256" key="3">
    <source>
        <dbReference type="ARBA" id="ARBA00022448"/>
    </source>
</evidence>
<evidence type="ECO:0000256" key="1">
    <source>
        <dbReference type="ARBA" id="ARBA00004651"/>
    </source>
</evidence>
<dbReference type="PANTHER" id="PTHR42718:SF46">
    <property type="entry name" value="BLR6921 PROTEIN"/>
    <property type="match status" value="1"/>
</dbReference>
<feature type="transmembrane region" description="Helical" evidence="14">
    <location>
        <begin position="108"/>
        <end position="125"/>
    </location>
</feature>
<keyword evidence="7" id="KW-0808">Transferase</keyword>
<evidence type="ECO:0000256" key="6">
    <source>
        <dbReference type="ARBA" id="ARBA00022643"/>
    </source>
</evidence>
<evidence type="ECO:0000256" key="11">
    <source>
        <dbReference type="ARBA" id="ARBA00022989"/>
    </source>
</evidence>
<dbReference type="PRINTS" id="PR01036">
    <property type="entry name" value="TCRTETB"/>
</dbReference>
<keyword evidence="17" id="KW-1185">Reference proteome</keyword>
<evidence type="ECO:0000256" key="7">
    <source>
        <dbReference type="ARBA" id="ARBA00022679"/>
    </source>
</evidence>
<dbReference type="Gene3D" id="2.40.30.30">
    <property type="entry name" value="Riboflavin kinase-like"/>
    <property type="match status" value="1"/>
</dbReference>
<feature type="transmembrane region" description="Helical" evidence="14">
    <location>
        <begin position="190"/>
        <end position="212"/>
    </location>
</feature>
<keyword evidence="3" id="KW-0813">Transport</keyword>
<evidence type="ECO:0000256" key="14">
    <source>
        <dbReference type="SAM" id="Phobius"/>
    </source>
</evidence>
<feature type="transmembrane region" description="Helical" evidence="14">
    <location>
        <begin position="161"/>
        <end position="183"/>
    </location>
</feature>
<gene>
    <name evidence="16" type="ORF">WMN62_07250</name>
</gene>
<reference evidence="16 17" key="1">
    <citation type="submission" date="2024-03" db="EMBL/GenBank/DDBJ databases">
        <title>Whole genomes of four grape xylem sap localized bacterial endophytes.</title>
        <authorList>
            <person name="Kumar G."/>
            <person name="Savka M.A."/>
        </authorList>
    </citation>
    <scope>NUCLEOTIDE SEQUENCE [LARGE SCALE GENOMIC DNA]</scope>
    <source>
        <strain evidence="16 17">RIT_GXS8</strain>
    </source>
</reference>
<evidence type="ECO:0000256" key="8">
    <source>
        <dbReference type="ARBA" id="ARBA00022692"/>
    </source>
</evidence>
<evidence type="ECO:0000256" key="12">
    <source>
        <dbReference type="ARBA" id="ARBA00023136"/>
    </source>
</evidence>
<dbReference type="SUPFAM" id="SSF103473">
    <property type="entry name" value="MFS general substrate transporter"/>
    <property type="match status" value="1"/>
</dbReference>
<keyword evidence="6" id="KW-0288">FMN</keyword>
<dbReference type="SUPFAM" id="SSF82114">
    <property type="entry name" value="Riboflavin kinase-like"/>
    <property type="match status" value="1"/>
</dbReference>
<name>A0ABU8YBQ6_9MICO</name>
<dbReference type="CDD" id="cd17321">
    <property type="entry name" value="MFS_MMR_MDR_like"/>
    <property type="match status" value="1"/>
</dbReference>
<feature type="transmembrane region" description="Helical" evidence="14">
    <location>
        <begin position="75"/>
        <end position="102"/>
    </location>
</feature>
<dbReference type="Gene3D" id="1.20.1250.20">
    <property type="entry name" value="MFS general substrate transporter like domains"/>
    <property type="match status" value="1"/>
</dbReference>
<organism evidence="16 17">
    <name type="scientific">Curtobacterium citreum</name>
    <dbReference type="NCBI Taxonomy" id="2036"/>
    <lineage>
        <taxon>Bacteria</taxon>
        <taxon>Bacillati</taxon>
        <taxon>Actinomycetota</taxon>
        <taxon>Actinomycetes</taxon>
        <taxon>Micrococcales</taxon>
        <taxon>Microbacteriaceae</taxon>
        <taxon>Curtobacterium</taxon>
    </lineage>
</organism>
<keyword evidence="11 14" id="KW-1133">Transmembrane helix</keyword>
<dbReference type="SMART" id="SM00904">
    <property type="entry name" value="Flavokinase"/>
    <property type="match status" value="1"/>
</dbReference>
<evidence type="ECO:0000256" key="9">
    <source>
        <dbReference type="ARBA" id="ARBA00022741"/>
    </source>
</evidence>
<feature type="transmembrane region" description="Helical" evidence="14">
    <location>
        <begin position="46"/>
        <end position="63"/>
    </location>
</feature>
<accession>A0ABU8YBQ6</accession>
<dbReference type="RefSeq" id="WP_340197291.1">
    <property type="nucleotide sequence ID" value="NZ_JBBKAP010000062.1"/>
</dbReference>
<keyword evidence="8 14" id="KW-0812">Transmembrane</keyword>
<protein>
    <recommendedName>
        <fullName evidence="2">riboflavin kinase</fullName>
        <ecNumber evidence="2">2.7.1.26</ecNumber>
    </recommendedName>
</protein>
<dbReference type="Pfam" id="PF07690">
    <property type="entry name" value="MFS_1"/>
    <property type="match status" value="1"/>
</dbReference>
<evidence type="ECO:0000259" key="15">
    <source>
        <dbReference type="PROSITE" id="PS50850"/>
    </source>
</evidence>
<evidence type="ECO:0000256" key="2">
    <source>
        <dbReference type="ARBA" id="ARBA00012105"/>
    </source>
</evidence>
<proteinExistence type="predicted"/>
<dbReference type="InterPro" id="IPR023465">
    <property type="entry name" value="Riboflavin_kinase_dom_sf"/>
</dbReference>
<evidence type="ECO:0000313" key="16">
    <source>
        <dbReference type="EMBL" id="MEK0171260.1"/>
    </source>
</evidence>
<keyword evidence="5" id="KW-0285">Flavoprotein</keyword>
<feature type="transmembrane region" description="Helical" evidence="14">
    <location>
        <begin position="294"/>
        <end position="317"/>
    </location>
</feature>
<dbReference type="Pfam" id="PF01687">
    <property type="entry name" value="Flavokinase"/>
    <property type="match status" value="1"/>
</dbReference>
<keyword evidence="10" id="KW-0067">ATP-binding</keyword>
<feature type="transmembrane region" description="Helical" evidence="14">
    <location>
        <begin position="354"/>
        <end position="383"/>
    </location>
</feature>
<evidence type="ECO:0000313" key="17">
    <source>
        <dbReference type="Proteomes" id="UP001370299"/>
    </source>
</evidence>
<feature type="transmembrane region" description="Helical" evidence="14">
    <location>
        <begin position="329"/>
        <end position="348"/>
    </location>
</feature>
<dbReference type="InterPro" id="IPR036259">
    <property type="entry name" value="MFS_trans_sf"/>
</dbReference>
<feature type="transmembrane region" description="Helical" evidence="14">
    <location>
        <begin position="263"/>
        <end position="282"/>
    </location>
</feature>
<comment type="caution">
    <text evidence="16">The sequence shown here is derived from an EMBL/GenBank/DDBJ whole genome shotgun (WGS) entry which is preliminary data.</text>
</comment>
<evidence type="ECO:0000256" key="10">
    <source>
        <dbReference type="ARBA" id="ARBA00022840"/>
    </source>
</evidence>
<evidence type="ECO:0000256" key="13">
    <source>
        <dbReference type="ARBA" id="ARBA00047880"/>
    </source>
</evidence>
<evidence type="ECO:0000256" key="4">
    <source>
        <dbReference type="ARBA" id="ARBA00022475"/>
    </source>
</evidence>
<feature type="transmembrane region" description="Helical" evidence="14">
    <location>
        <begin position="224"/>
        <end position="243"/>
    </location>
</feature>
<keyword evidence="9" id="KW-0547">Nucleotide-binding</keyword>
<dbReference type="PROSITE" id="PS50850">
    <property type="entry name" value="MFS"/>
    <property type="match status" value="1"/>
</dbReference>
<comment type="subcellular location">
    <subcellularLocation>
        <location evidence="1">Cell membrane</location>
        <topology evidence="1">Multi-pass membrane protein</topology>
    </subcellularLocation>
</comment>
<dbReference type="InterPro" id="IPR015865">
    <property type="entry name" value="Riboflavin_kinase_bac/euk"/>
</dbReference>
<evidence type="ECO:0000256" key="5">
    <source>
        <dbReference type="ARBA" id="ARBA00022630"/>
    </source>
</evidence>
<feature type="transmembrane region" description="Helical" evidence="14">
    <location>
        <begin position="421"/>
        <end position="440"/>
    </location>
</feature>
<keyword evidence="4" id="KW-1003">Cell membrane</keyword>
<dbReference type="InterPro" id="IPR020846">
    <property type="entry name" value="MFS_dom"/>
</dbReference>
<dbReference type="EC" id="2.7.1.26" evidence="2"/>